<evidence type="ECO:0000256" key="1">
    <source>
        <dbReference type="ARBA" id="ARBA00004571"/>
    </source>
</evidence>
<keyword evidence="5 12" id="KW-0812">Transmembrane</keyword>
<evidence type="ECO:0000259" key="16">
    <source>
        <dbReference type="Pfam" id="PF07715"/>
    </source>
</evidence>
<dbReference type="EMBL" id="CP115174">
    <property type="protein sequence ID" value="WBO21042.1"/>
    <property type="molecule type" value="Genomic_DNA"/>
</dbReference>
<keyword evidence="8" id="KW-0406">Ion transport</keyword>
<evidence type="ECO:0000256" key="6">
    <source>
        <dbReference type="ARBA" id="ARBA00022729"/>
    </source>
</evidence>
<dbReference type="InterPro" id="IPR037066">
    <property type="entry name" value="Plug_dom_sf"/>
</dbReference>
<keyword evidence="3 12" id="KW-1134">Transmembrane beta strand</keyword>
<name>A0ABY7NHN1_9SPHN</name>
<keyword evidence="11 12" id="KW-0998">Cell outer membrane</keyword>
<feature type="compositionally biased region" description="Low complexity" evidence="14">
    <location>
        <begin position="1"/>
        <end position="20"/>
    </location>
</feature>
<dbReference type="PANTHER" id="PTHR32552:SF89">
    <property type="entry name" value="CATECHOLATE SIDEROPHORE RECEPTOR FIU"/>
    <property type="match status" value="1"/>
</dbReference>
<evidence type="ECO:0000256" key="10">
    <source>
        <dbReference type="ARBA" id="ARBA00023136"/>
    </source>
</evidence>
<proteinExistence type="inferred from homology"/>
<gene>
    <name evidence="17" type="ORF">PBT88_12590</name>
</gene>
<dbReference type="SUPFAM" id="SSF56935">
    <property type="entry name" value="Porins"/>
    <property type="match status" value="1"/>
</dbReference>
<evidence type="ECO:0000256" key="12">
    <source>
        <dbReference type="PROSITE-ProRule" id="PRU01360"/>
    </source>
</evidence>
<evidence type="ECO:0000256" key="7">
    <source>
        <dbReference type="ARBA" id="ARBA00023004"/>
    </source>
</evidence>
<sequence>MLATPVVAETATATSAAADAAKPDTDQDSSAAQADPTSSGNDIIVTGRAGNTARRKVEASYAISTISAAELQMKSPRGVGEALKNVPGFWIESSSGEASGNIRVRGIPNDGYSTITLQEDGLTTQHDGGLGWLNADQSFRMDSTIEQVEVVRGGPSSIFASNAPGATVNFITRKGGDHFEGYAKYEVGSYNDHRVDGWIGGPIGSTPWHYLIGGFYTLSDGQRQSGYRQDQGGQIRGTLNASYDWGSLMFGVKRIDERIGNSMVSPFVNDSSGNPVGVNGFNALYDTIAGPDTRYFNFRQADGSTYRFDDGVGTTEKLTQLTGELKLNIAEGLTFQDNMRYRSSFTKRNAVTPYAVYDAATLLSAYSKYASAYGGTSVGYAYTDNPTQAIDMTGRNGNGLALVNLIRSFTIPEKEFINDGRFQKTAYIFGQKHDFALGGYFAHVSEQYHSTSATALTDVKNQAQLLDIYALDAAGNPTQSITENGILSYGAEFANGRGQSDTAAIYGSDEWQVTNKLRIDGGFRWEHVHTSGTVEGKQTVNLGQSATIADNAVLTGSGVYTPFSRSFSHTGWTLGTNYQFQPGLGLFARYTSAFRLPSVGDFIGNANNNPIVQKMNFLEGGLKVSKHSFDFYATAFRSIYKSYAITDYTLTNGAYSGRTVYGNTKTWGVELEGTWHPRTWFDLHAQYTWQDPRFSKFIYTNSSGVLTDYSNHYLIRVPKNSFRITPAVNLLDRRLRIEAGISYYGKRFSDVANQIKLPSYTTLDLDAQFDVTKRLELNLYVDNVTNTIGLTEGNPRAGTIDNSEAGAATYLARSIFGRSVRGAISYKF</sequence>
<dbReference type="Proteomes" id="UP001210865">
    <property type="component" value="Chromosome"/>
</dbReference>
<evidence type="ECO:0000256" key="11">
    <source>
        <dbReference type="ARBA" id="ARBA00023237"/>
    </source>
</evidence>
<keyword evidence="6" id="KW-0732">Signal</keyword>
<dbReference type="RefSeq" id="WP_270075692.1">
    <property type="nucleotide sequence ID" value="NZ_CP115174.1"/>
</dbReference>
<dbReference type="Pfam" id="PF07715">
    <property type="entry name" value="Plug"/>
    <property type="match status" value="1"/>
</dbReference>
<evidence type="ECO:0000313" key="18">
    <source>
        <dbReference type="Proteomes" id="UP001210865"/>
    </source>
</evidence>
<comment type="similarity">
    <text evidence="12 13">Belongs to the TonB-dependent receptor family.</text>
</comment>
<evidence type="ECO:0000313" key="17">
    <source>
        <dbReference type="EMBL" id="WBO21042.1"/>
    </source>
</evidence>
<dbReference type="InterPro" id="IPR012910">
    <property type="entry name" value="Plug_dom"/>
</dbReference>
<dbReference type="InterPro" id="IPR000531">
    <property type="entry name" value="Beta-barrel_TonB"/>
</dbReference>
<keyword evidence="7" id="KW-0408">Iron</keyword>
<comment type="subcellular location">
    <subcellularLocation>
        <location evidence="1 12">Cell outer membrane</location>
        <topology evidence="1 12">Multi-pass membrane protein</topology>
    </subcellularLocation>
</comment>
<evidence type="ECO:0000256" key="13">
    <source>
        <dbReference type="RuleBase" id="RU003357"/>
    </source>
</evidence>
<keyword evidence="4" id="KW-0410">Iron transport</keyword>
<feature type="domain" description="TonB-dependent receptor-like beta-barrel" evidence="15">
    <location>
        <begin position="475"/>
        <end position="784"/>
    </location>
</feature>
<evidence type="ECO:0000256" key="8">
    <source>
        <dbReference type="ARBA" id="ARBA00023065"/>
    </source>
</evidence>
<feature type="compositionally biased region" description="Low complexity" evidence="14">
    <location>
        <begin position="28"/>
        <end position="39"/>
    </location>
</feature>
<dbReference type="PROSITE" id="PS52016">
    <property type="entry name" value="TONB_DEPENDENT_REC_3"/>
    <property type="match status" value="1"/>
</dbReference>
<protein>
    <submittedName>
        <fullName evidence="17">TonB-dependent receptor</fullName>
    </submittedName>
</protein>
<dbReference type="Gene3D" id="2.170.130.10">
    <property type="entry name" value="TonB-dependent receptor, plug domain"/>
    <property type="match status" value="1"/>
</dbReference>
<accession>A0ABY7NHN1</accession>
<feature type="region of interest" description="Disordered" evidence="14">
    <location>
        <begin position="1"/>
        <end position="47"/>
    </location>
</feature>
<dbReference type="Pfam" id="PF00593">
    <property type="entry name" value="TonB_dep_Rec_b-barrel"/>
    <property type="match status" value="1"/>
</dbReference>
<keyword evidence="9 13" id="KW-0798">TonB box</keyword>
<keyword evidence="17" id="KW-0675">Receptor</keyword>
<evidence type="ECO:0000256" key="3">
    <source>
        <dbReference type="ARBA" id="ARBA00022452"/>
    </source>
</evidence>
<dbReference type="InterPro" id="IPR036942">
    <property type="entry name" value="Beta-barrel_TonB_sf"/>
</dbReference>
<dbReference type="PANTHER" id="PTHR32552">
    <property type="entry name" value="FERRICHROME IRON RECEPTOR-RELATED"/>
    <property type="match status" value="1"/>
</dbReference>
<evidence type="ECO:0000256" key="14">
    <source>
        <dbReference type="SAM" id="MobiDB-lite"/>
    </source>
</evidence>
<reference evidence="17 18" key="1">
    <citation type="submission" date="2022-12" db="EMBL/GenBank/DDBJ databases">
        <title>Sphingomonas abieness sp. nov., an endophytic bacterium isolated from Abies koreana.</title>
        <authorList>
            <person name="Jiang L."/>
            <person name="Lee J."/>
        </authorList>
    </citation>
    <scope>NUCLEOTIDE SEQUENCE [LARGE SCALE GENOMIC DNA]</scope>
    <source>
        <strain evidence="18">PAMB 00755</strain>
    </source>
</reference>
<evidence type="ECO:0000256" key="9">
    <source>
        <dbReference type="ARBA" id="ARBA00023077"/>
    </source>
</evidence>
<evidence type="ECO:0000256" key="2">
    <source>
        <dbReference type="ARBA" id="ARBA00022448"/>
    </source>
</evidence>
<feature type="domain" description="TonB-dependent receptor plug" evidence="16">
    <location>
        <begin position="56"/>
        <end position="166"/>
    </location>
</feature>
<evidence type="ECO:0000259" key="15">
    <source>
        <dbReference type="Pfam" id="PF00593"/>
    </source>
</evidence>
<keyword evidence="18" id="KW-1185">Reference proteome</keyword>
<dbReference type="InterPro" id="IPR039426">
    <property type="entry name" value="TonB-dep_rcpt-like"/>
</dbReference>
<evidence type="ECO:0000256" key="4">
    <source>
        <dbReference type="ARBA" id="ARBA00022496"/>
    </source>
</evidence>
<keyword evidence="2 12" id="KW-0813">Transport</keyword>
<organism evidence="17 18">
    <name type="scientific">Sphingomonas abietis</name>
    <dbReference type="NCBI Taxonomy" id="3012344"/>
    <lineage>
        <taxon>Bacteria</taxon>
        <taxon>Pseudomonadati</taxon>
        <taxon>Pseudomonadota</taxon>
        <taxon>Alphaproteobacteria</taxon>
        <taxon>Sphingomonadales</taxon>
        <taxon>Sphingomonadaceae</taxon>
        <taxon>Sphingomonas</taxon>
    </lineage>
</organism>
<keyword evidence="10 12" id="KW-0472">Membrane</keyword>
<evidence type="ECO:0000256" key="5">
    <source>
        <dbReference type="ARBA" id="ARBA00022692"/>
    </source>
</evidence>
<dbReference type="Gene3D" id="2.40.170.20">
    <property type="entry name" value="TonB-dependent receptor, beta-barrel domain"/>
    <property type="match status" value="1"/>
</dbReference>